<dbReference type="KEGG" id="kphy:AOZ06_34090"/>
<dbReference type="STRING" id="860235.AOZ06_34090"/>
<dbReference type="SUPFAM" id="SSF49265">
    <property type="entry name" value="Fibronectin type III"/>
    <property type="match status" value="1"/>
</dbReference>
<accession>A0A0N9I570</accession>
<dbReference type="Gene3D" id="2.60.40.10">
    <property type="entry name" value="Immunoglobulins"/>
    <property type="match status" value="2"/>
</dbReference>
<proteinExistence type="predicted"/>
<keyword evidence="2" id="KW-0624">Polysaccharide degradation</keyword>
<protein>
    <recommendedName>
        <fullName evidence="5">Fibronectin type-III domain-containing protein</fullName>
    </recommendedName>
</protein>
<dbReference type="GO" id="GO:0000272">
    <property type="term" value="P:polysaccharide catabolic process"/>
    <property type="evidence" value="ECO:0007669"/>
    <property type="project" value="UniProtKB-KW"/>
</dbReference>
<dbReference type="OrthoDB" id="4145782at2"/>
<keyword evidence="2" id="KW-0119">Carbohydrate metabolism</keyword>
<name>A0A0N9I570_9PSEU</name>
<gene>
    <name evidence="3" type="ORF">AOZ06_34090</name>
</gene>
<evidence type="ECO:0000256" key="1">
    <source>
        <dbReference type="ARBA" id="ARBA00023295"/>
    </source>
</evidence>
<keyword evidence="1" id="KW-0326">Glycosidase</keyword>
<evidence type="ECO:0000313" key="4">
    <source>
        <dbReference type="Proteomes" id="UP000063699"/>
    </source>
</evidence>
<evidence type="ECO:0000313" key="3">
    <source>
        <dbReference type="EMBL" id="ALG11241.1"/>
    </source>
</evidence>
<dbReference type="CDD" id="cd00063">
    <property type="entry name" value="FN3"/>
    <property type="match status" value="2"/>
</dbReference>
<dbReference type="InterPro" id="IPR036116">
    <property type="entry name" value="FN3_sf"/>
</dbReference>
<evidence type="ECO:0008006" key="5">
    <source>
        <dbReference type="Google" id="ProtNLM"/>
    </source>
</evidence>
<dbReference type="EMBL" id="CP012752">
    <property type="protein sequence ID" value="ALG11241.1"/>
    <property type="molecule type" value="Genomic_DNA"/>
</dbReference>
<dbReference type="AlphaFoldDB" id="A0A0N9I570"/>
<dbReference type="PROSITE" id="PS51257">
    <property type="entry name" value="PROKAR_LIPOPROTEIN"/>
    <property type="match status" value="1"/>
</dbReference>
<organism evidence="3 4">
    <name type="scientific">Kibdelosporangium phytohabitans</name>
    <dbReference type="NCBI Taxonomy" id="860235"/>
    <lineage>
        <taxon>Bacteria</taxon>
        <taxon>Bacillati</taxon>
        <taxon>Actinomycetota</taxon>
        <taxon>Actinomycetes</taxon>
        <taxon>Pseudonocardiales</taxon>
        <taxon>Pseudonocardiaceae</taxon>
        <taxon>Kibdelosporangium</taxon>
    </lineage>
</organism>
<reference evidence="3 4" key="1">
    <citation type="submission" date="2015-07" db="EMBL/GenBank/DDBJ databases">
        <title>Genome sequencing of Kibdelosporangium phytohabitans.</title>
        <authorList>
            <person name="Qin S."/>
            <person name="Xing K."/>
        </authorList>
    </citation>
    <scope>NUCLEOTIDE SEQUENCE [LARGE SCALE GENOMIC DNA]</scope>
    <source>
        <strain evidence="3 4">KLBMP1111</strain>
    </source>
</reference>
<keyword evidence="1" id="KW-0378">Hydrolase</keyword>
<dbReference type="InterPro" id="IPR013783">
    <property type="entry name" value="Ig-like_fold"/>
</dbReference>
<dbReference type="Proteomes" id="UP000063699">
    <property type="component" value="Chromosome"/>
</dbReference>
<dbReference type="RefSeq" id="WP_054293142.1">
    <property type="nucleotide sequence ID" value="NZ_CP012752.1"/>
</dbReference>
<sequence length="212" mass="22542">MISKLMAVSLVVLAGCSAGPTGDAPNLTADLVTPVDVDLSWRVLDAAAAGQVVEYANEEKGDYTVLDFLPVTRTTYQHTDLIPQTRFFYRIRSYYGTASAPVAIGEGVRPPAPPAQLPVRDPQGAPTDLVVTATNADNVTVTWTDRTSDEEGFIIEVKANGAPDFAMAAMVGANLASYELGVRPEERKGTYRIRPYAFGASTNIAGRTTGSA</sequence>
<evidence type="ECO:0000256" key="2">
    <source>
        <dbReference type="ARBA" id="ARBA00023326"/>
    </source>
</evidence>
<dbReference type="InterPro" id="IPR003961">
    <property type="entry name" value="FN3_dom"/>
</dbReference>
<dbReference type="GO" id="GO:0016798">
    <property type="term" value="F:hydrolase activity, acting on glycosyl bonds"/>
    <property type="evidence" value="ECO:0007669"/>
    <property type="project" value="UniProtKB-KW"/>
</dbReference>
<keyword evidence="4" id="KW-1185">Reference proteome</keyword>